<organism evidence="2 3">
    <name type="scientific">Leuconostoc falkenbergense</name>
    <dbReference type="NCBI Taxonomy" id="2766470"/>
    <lineage>
        <taxon>Bacteria</taxon>
        <taxon>Bacillati</taxon>
        <taxon>Bacillota</taxon>
        <taxon>Bacilli</taxon>
        <taxon>Lactobacillales</taxon>
        <taxon>Lactobacillaceae</taxon>
        <taxon>Leuconostoc</taxon>
    </lineage>
</organism>
<comment type="caution">
    <text evidence="2">The sequence shown here is derived from an EMBL/GenBank/DDBJ whole genome shotgun (WGS) entry which is preliminary data.</text>
</comment>
<evidence type="ECO:0000256" key="1">
    <source>
        <dbReference type="SAM" id="Phobius"/>
    </source>
</evidence>
<keyword evidence="1" id="KW-1133">Transmembrane helix</keyword>
<dbReference type="Proteomes" id="UP001080333">
    <property type="component" value="Unassembled WGS sequence"/>
</dbReference>
<feature type="transmembrane region" description="Helical" evidence="1">
    <location>
        <begin position="20"/>
        <end position="40"/>
    </location>
</feature>
<keyword evidence="1" id="KW-0472">Membrane</keyword>
<reference evidence="2" key="1">
    <citation type="submission" date="2018-08" db="EMBL/GenBank/DDBJ databases">
        <title>Draft genome sequences of Leuconostoc spp. and Weissella spp. with biocontrol potential.</title>
        <authorList>
            <person name="Lo R."/>
            <person name="Ho V.T.T."/>
            <person name="Turner M.S."/>
        </authorList>
    </citation>
    <scope>NUCLEOTIDE SEQUENCE</scope>
    <source>
        <strain evidence="2">156</strain>
    </source>
</reference>
<dbReference type="AlphaFoldDB" id="A0A9X3EHA4"/>
<name>A0A9X3EHA4_9LACO</name>
<protein>
    <submittedName>
        <fullName evidence="2">Uncharacterized protein</fullName>
    </submittedName>
</protein>
<dbReference type="EMBL" id="QVOQ01000013">
    <property type="protein sequence ID" value="MCX7578910.1"/>
    <property type="molecule type" value="Genomic_DNA"/>
</dbReference>
<gene>
    <name evidence="2" type="ORF">D0502_05885</name>
</gene>
<keyword evidence="1" id="KW-0812">Transmembrane</keyword>
<evidence type="ECO:0000313" key="2">
    <source>
        <dbReference type="EMBL" id="MCX7578910.1"/>
    </source>
</evidence>
<sequence length="357" mass="39567">MTYEQLNKIKTFVQENKNKVGIVGGAVILLLLICVITLVMGHNSLVGTWKEVTGSGKIIITKDTVDFDSTSYSYKLSDDKKHIILTNGGDSASTIPFTLKDDVLTFEGTKYYRKGSSAYKSASSSSARSSSVAEKQYESSSKKAAKAEAAQTKLINKYKRAYREAQDRLTSDIAKKLNGNWQYTKTDRLDFMDASDILTKNISFDQTKLTLSYKKISERKYDKEDAINKNTSETKEGKASFKLTQVPAKYVNISSYGTDSELSSELSGASSKEVAAAIKELKDVTLDNYFDKMHDLYGGYSDDDEKHFTLSLSDTTGDLHGSGSDLYVNFPKSDSKITQISLDSSSFSDDDDYTKVQ</sequence>
<accession>A0A9X3EHA4</accession>
<evidence type="ECO:0000313" key="3">
    <source>
        <dbReference type="Proteomes" id="UP001080333"/>
    </source>
</evidence>
<dbReference type="RefSeq" id="WP_267287102.1">
    <property type="nucleotide sequence ID" value="NZ_QVOQ01000013.1"/>
</dbReference>
<proteinExistence type="predicted"/>